<dbReference type="OrthoDB" id="118581at2759"/>
<evidence type="ECO:0000313" key="3">
    <source>
        <dbReference type="EMBL" id="OWZ23541.1"/>
    </source>
</evidence>
<evidence type="ECO:0000256" key="1">
    <source>
        <dbReference type="SAM" id="MobiDB-lite"/>
    </source>
</evidence>
<feature type="chain" id="PRO_5012307824" evidence="2">
    <location>
        <begin position="23"/>
        <end position="1336"/>
    </location>
</feature>
<feature type="compositionally biased region" description="Polar residues" evidence="1">
    <location>
        <begin position="1133"/>
        <end position="1142"/>
    </location>
</feature>
<dbReference type="Proteomes" id="UP000198211">
    <property type="component" value="Unassembled WGS sequence"/>
</dbReference>
<gene>
    <name evidence="3" type="ORF">PHMEG_0001567</name>
</gene>
<proteinExistence type="predicted"/>
<keyword evidence="4" id="KW-1185">Reference proteome</keyword>
<accession>A0A225X0X8</accession>
<keyword evidence="2" id="KW-0732">Signal</keyword>
<dbReference type="EMBL" id="NBNE01000057">
    <property type="protein sequence ID" value="OWZ23541.1"/>
    <property type="molecule type" value="Genomic_DNA"/>
</dbReference>
<feature type="compositionally biased region" description="Acidic residues" evidence="1">
    <location>
        <begin position="1055"/>
        <end position="1064"/>
    </location>
</feature>
<organism evidence="3 4">
    <name type="scientific">Phytophthora megakarya</name>
    <dbReference type="NCBI Taxonomy" id="4795"/>
    <lineage>
        <taxon>Eukaryota</taxon>
        <taxon>Sar</taxon>
        <taxon>Stramenopiles</taxon>
        <taxon>Oomycota</taxon>
        <taxon>Peronosporomycetes</taxon>
        <taxon>Peronosporales</taxon>
        <taxon>Peronosporaceae</taxon>
        <taxon>Phytophthora</taxon>
    </lineage>
</organism>
<evidence type="ECO:0000256" key="2">
    <source>
        <dbReference type="SAM" id="SignalP"/>
    </source>
</evidence>
<feature type="region of interest" description="Disordered" evidence="1">
    <location>
        <begin position="1300"/>
        <end position="1325"/>
    </location>
</feature>
<evidence type="ECO:0000313" key="4">
    <source>
        <dbReference type="Proteomes" id="UP000198211"/>
    </source>
</evidence>
<protein>
    <submittedName>
        <fullName evidence="3">Uncharacterized protein</fullName>
    </submittedName>
</protein>
<sequence length="1336" mass="152120">MVAVLLSQRILVLLGLDKSSTTDELRIMIGSRFRQPQQVQLIDILNAQSSSALSNVISWFSHQFDPADDVEHYLQDLIRMHNYVSSHDRQRPLRSSHLSSLESHERNSSSGTTVTRQLMHFYASFADSRDRHLITQIYQTLSLSRAITYCVVANTMSFKFQKEFLDVFAGDLPQLREWINWLDDLDHVTTATSQGVDEIDRMIYGTTYESAVNFVSRAIREHCMITWFELLRPLDTSQRLALIDAVHKALAASYTSGVLPSTTSTLKKLGRFYETTGICAAKLLDLDVAVRRELSLLLEEFPTIILITLFAKFNNEKMIQLIVKRGLPLFPKNDLLKVLDALAPAETNAIEVFVTILFIFREKVDFLLLFLTFTAHNQLRFLDIMVTTSNSPSNADVAYREEDEDPEDAFACHSHIRGNYFLLKFFLYARLSSPDLVIQKLSILPSEMIHQLMYDVVVHSAEDMVVLGRGLEIVELPCLQTFLRIFLAIQPDWREPFVKLVEDMPGEETLPLYDTLLSLHATTNATSVEDKISIVLQMLSNLDKKNKELLCRNILVPRPEAHIEGDVASPSFTDIYANVLLYLCECELARHKVLRLLRAIPYMEYDRLLFFLRTQKMPEQVALTRLMLSMPSEANCRLLSKMSTWTIEALDSFFQVLLMLAKVEYKMFAKMMGSQYISAEQLEVFIIVAANMMNQASSRELVIFAAELPIHIRNLLFEMLADRPEKGVLLRIINYSTRVPPELMHELVALFHRMSWDIRSTFVEQLRALEGANDVQSLADVTSNLQDNESLRQLILLLNPLQIQTRVSLVDLFLKLSVHERALLLSRLVKMPKNSVKDFCVGMCSPSCEPATPSFCRVIGLVDPKYHDSLLRLLKSEPLWFFLRLMAEYSEVADQSLEDATQLLNRVAKLVCMFTVCEHFLVLKSVIRDALGDTLPLKDIVDVLALFSDVPKVLDFLRYANGFAKYARTSLIFRVFSKYQQPTFIFEMCRILDLDDAVFALKRLERMWQRRHDELDKAMAPLARLFAGGSTQVKDDFCDLIVGFRGLSAAIDDDYANGDVDVDNPEGIPRLPSTTPPSHQPVPLNRHLQRTRPGQAFPRKRTDRKSWWQDLDDTSFLLPSSDRDATSREQLRSTEQQQQDSPAISPKTLPSVFVLTEHSHIVLTISRSESAPATLTFEGDTAWSKRKRLRGVAAALDNPLEFHVGRDKGADFLQKQRQRVYQEKGASHIRYARTPAAQAHVMEARVYRALGKRQVTSQPTLSPLTRPDSHTVENAVAMLAKAAQFRELTPQGFITEATVHEQTPANHSIRMLPTPAPSKSNMKPEVELSCEPLAPW</sequence>
<name>A0A225X0X8_9STRA</name>
<feature type="region of interest" description="Disordered" evidence="1">
    <location>
        <begin position="1055"/>
        <end position="1104"/>
    </location>
</feature>
<feature type="compositionally biased region" description="Basic and acidic residues" evidence="1">
    <location>
        <begin position="1121"/>
        <end position="1132"/>
    </location>
</feature>
<reference evidence="4" key="1">
    <citation type="submission" date="2017-03" db="EMBL/GenBank/DDBJ databases">
        <title>Phytopthora megakarya and P. palmivora, two closely related causual agents of cacao black pod achieved similar genome size and gene model numbers by different mechanisms.</title>
        <authorList>
            <person name="Ali S."/>
            <person name="Shao J."/>
            <person name="Larry D.J."/>
            <person name="Kronmiller B."/>
            <person name="Shen D."/>
            <person name="Strem M.D."/>
            <person name="Melnick R.L."/>
            <person name="Guiltinan M.J."/>
            <person name="Tyler B.M."/>
            <person name="Meinhardt L.W."/>
            <person name="Bailey B.A."/>
        </authorList>
    </citation>
    <scope>NUCLEOTIDE SEQUENCE [LARGE SCALE GENOMIC DNA]</scope>
    <source>
        <strain evidence="4">zdho120</strain>
    </source>
</reference>
<comment type="caution">
    <text evidence="3">The sequence shown here is derived from an EMBL/GenBank/DDBJ whole genome shotgun (WGS) entry which is preliminary data.</text>
</comment>
<feature type="region of interest" description="Disordered" evidence="1">
    <location>
        <begin position="1118"/>
        <end position="1146"/>
    </location>
</feature>
<feature type="signal peptide" evidence="2">
    <location>
        <begin position="1"/>
        <end position="22"/>
    </location>
</feature>